<evidence type="ECO:0000256" key="3">
    <source>
        <dbReference type="ARBA" id="ARBA00022679"/>
    </source>
</evidence>
<feature type="compositionally biased region" description="Polar residues" evidence="10">
    <location>
        <begin position="127"/>
        <end position="142"/>
    </location>
</feature>
<keyword evidence="4" id="KW-0479">Metal-binding</keyword>
<protein>
    <recommendedName>
        <fullName evidence="15">N-acetyltransferase ESCO acetyl-transferase domain-containing protein</fullName>
    </recommendedName>
</protein>
<evidence type="ECO:0000256" key="2">
    <source>
        <dbReference type="ARBA" id="ARBA00005816"/>
    </source>
</evidence>
<dbReference type="Proteomes" id="UP000812966">
    <property type="component" value="Unassembled WGS sequence"/>
</dbReference>
<sequence length="523" mass="56290">MELPTTPPPRKPAVLRTYGKKREAPLFPILSPPSLTRSDSSRSSDDSSALPSSDSGLGIFEDDIKIRGSSPVSEDVVKEEVVGEGLRWIKKKVTTTPVRSPFSPTTSSSQPGASGSSLRKVERKGQTSKALTSVQVPGQSTLRAFFTPKPKPEPLFSTGLSLRAEAQASVSSSAKDDTLPPPVSLSHKPGPGTSPPSKPADPIKKLRQLHFKRPSSSSSSSSSSFTTCKKCNMSYIRGEPDSEDETLHRKNCERVVDGQIWDERERDRVGGKSSVGKQVGGEIGFEKKGQQGMGGVRTYKGVGRILQIGGAVAAGNPKVSDILSSVDTVLSAPSLPSDMLKQCQIFLFITSSPTPPSSSKRLAPGSISTRKVKGKERVVGCVVVQPIKWGMKIVNNVSAEEDRESGNGENVTGKRKREDLIVVGNEMDMDSVDGGVLCYPERHSVKLGVHRIFTVPSYRGCGIVKLLLDEACRSAIYGYKCDPLKGDVAFSQPTQSGKRVMDTWGQGQILVFNEDEQEGDESE</sequence>
<keyword evidence="3" id="KW-0808">Transferase</keyword>
<organism evidence="13 14">
    <name type="scientific">Filobasidium floriforme</name>
    <dbReference type="NCBI Taxonomy" id="5210"/>
    <lineage>
        <taxon>Eukaryota</taxon>
        <taxon>Fungi</taxon>
        <taxon>Dikarya</taxon>
        <taxon>Basidiomycota</taxon>
        <taxon>Agaricomycotina</taxon>
        <taxon>Tremellomycetes</taxon>
        <taxon>Filobasidiales</taxon>
        <taxon>Filobasidiaceae</taxon>
        <taxon>Filobasidium</taxon>
    </lineage>
</organism>
<dbReference type="InterPro" id="IPR028005">
    <property type="entry name" value="AcTrfase_ESCO_Znf_dom"/>
</dbReference>
<evidence type="ECO:0000313" key="14">
    <source>
        <dbReference type="Proteomes" id="UP000812966"/>
    </source>
</evidence>
<evidence type="ECO:0000256" key="5">
    <source>
        <dbReference type="ARBA" id="ARBA00022771"/>
    </source>
</evidence>
<dbReference type="GO" id="GO:0008270">
    <property type="term" value="F:zinc ion binding"/>
    <property type="evidence" value="ECO:0007669"/>
    <property type="project" value="UniProtKB-KW"/>
</dbReference>
<name>A0A8K0JPC5_9TREE</name>
<dbReference type="OrthoDB" id="428854at2759"/>
<dbReference type="GO" id="GO:0000785">
    <property type="term" value="C:chromatin"/>
    <property type="evidence" value="ECO:0007669"/>
    <property type="project" value="TreeGrafter"/>
</dbReference>
<dbReference type="GO" id="GO:0005634">
    <property type="term" value="C:nucleus"/>
    <property type="evidence" value="ECO:0007669"/>
    <property type="project" value="UniProtKB-SubCell"/>
</dbReference>
<keyword evidence="8" id="KW-0131">Cell cycle</keyword>
<feature type="domain" description="N-acetyltransferase ESCO acetyl-transferase" evidence="12">
    <location>
        <begin position="444"/>
        <end position="508"/>
    </location>
</feature>
<keyword evidence="14" id="KW-1185">Reference proteome</keyword>
<proteinExistence type="inferred from homology"/>
<reference evidence="13" key="1">
    <citation type="submission" date="2020-04" db="EMBL/GenBank/DDBJ databases">
        <title>Analysis of mating type loci in Filobasidium floriforme.</title>
        <authorList>
            <person name="Nowrousian M."/>
        </authorList>
    </citation>
    <scope>NUCLEOTIDE SEQUENCE</scope>
    <source>
        <strain evidence="13">CBS 6242</strain>
    </source>
</reference>
<evidence type="ECO:0000259" key="11">
    <source>
        <dbReference type="Pfam" id="PF13878"/>
    </source>
</evidence>
<dbReference type="Pfam" id="PF13878">
    <property type="entry name" value="zf-C2H2_3"/>
    <property type="match status" value="1"/>
</dbReference>
<feature type="region of interest" description="Disordered" evidence="10">
    <location>
        <begin position="1"/>
        <end position="62"/>
    </location>
</feature>
<dbReference type="GO" id="GO:0061733">
    <property type="term" value="F:protein-lysine-acetyltransferase activity"/>
    <property type="evidence" value="ECO:0007669"/>
    <property type="project" value="TreeGrafter"/>
</dbReference>
<evidence type="ECO:0000256" key="9">
    <source>
        <dbReference type="ARBA" id="ARBA00023315"/>
    </source>
</evidence>
<dbReference type="PANTHER" id="PTHR45884">
    <property type="entry name" value="N-ACETYLTRANSFERASE ECO"/>
    <property type="match status" value="1"/>
</dbReference>
<feature type="compositionally biased region" description="Low complexity" evidence="10">
    <location>
        <begin position="46"/>
        <end position="55"/>
    </location>
</feature>
<evidence type="ECO:0000259" key="12">
    <source>
        <dbReference type="Pfam" id="PF13880"/>
    </source>
</evidence>
<evidence type="ECO:0000256" key="4">
    <source>
        <dbReference type="ARBA" id="ARBA00022723"/>
    </source>
</evidence>
<evidence type="ECO:0000256" key="8">
    <source>
        <dbReference type="ARBA" id="ARBA00023306"/>
    </source>
</evidence>
<dbReference type="Pfam" id="PF13880">
    <property type="entry name" value="Acetyltransf_13"/>
    <property type="match status" value="1"/>
</dbReference>
<dbReference type="PANTHER" id="PTHR45884:SF2">
    <property type="entry name" value="N-ACETYLTRANSFERASE ECO"/>
    <property type="match status" value="1"/>
</dbReference>
<evidence type="ECO:0000256" key="7">
    <source>
        <dbReference type="ARBA" id="ARBA00023242"/>
    </source>
</evidence>
<feature type="region of interest" description="Disordered" evidence="10">
    <location>
        <begin position="88"/>
        <end position="202"/>
    </location>
</feature>
<feature type="domain" description="N-acetyltransferase ESCO zinc-finger" evidence="11">
    <location>
        <begin position="223"/>
        <end position="253"/>
    </location>
</feature>
<keyword evidence="9" id="KW-0012">Acyltransferase</keyword>
<keyword evidence="7" id="KW-0539">Nucleus</keyword>
<evidence type="ECO:0000256" key="6">
    <source>
        <dbReference type="ARBA" id="ARBA00022833"/>
    </source>
</evidence>
<evidence type="ECO:0000256" key="10">
    <source>
        <dbReference type="SAM" id="MobiDB-lite"/>
    </source>
</evidence>
<evidence type="ECO:0000313" key="13">
    <source>
        <dbReference type="EMBL" id="KAG7562995.1"/>
    </source>
</evidence>
<keyword evidence="6" id="KW-0862">Zinc</keyword>
<feature type="compositionally biased region" description="Low complexity" evidence="10">
    <location>
        <begin position="94"/>
        <end position="117"/>
    </location>
</feature>
<comment type="subcellular location">
    <subcellularLocation>
        <location evidence="1">Nucleus</location>
    </subcellularLocation>
</comment>
<dbReference type="EMBL" id="JABELV010000022">
    <property type="protein sequence ID" value="KAG7562995.1"/>
    <property type="molecule type" value="Genomic_DNA"/>
</dbReference>
<comment type="caution">
    <text evidence="13">The sequence shown here is derived from an EMBL/GenBank/DDBJ whole genome shotgun (WGS) entry which is preliminary data.</text>
</comment>
<dbReference type="InterPro" id="IPR028009">
    <property type="entry name" value="ESCO_Acetyltransf_dom"/>
</dbReference>
<accession>A0A8K0JPC5</accession>
<dbReference type="AlphaFoldDB" id="A0A8K0JPC5"/>
<comment type="similarity">
    <text evidence="2">Belongs to the acetyltransferase family. ECO subfamily.</text>
</comment>
<dbReference type="CDD" id="cd04301">
    <property type="entry name" value="NAT_SF"/>
    <property type="match status" value="1"/>
</dbReference>
<gene>
    <name evidence="13" type="ORF">FFLO_01553</name>
</gene>
<feature type="compositionally biased region" description="Pro residues" evidence="10">
    <location>
        <begin position="1"/>
        <end position="11"/>
    </location>
</feature>
<evidence type="ECO:0008006" key="15">
    <source>
        <dbReference type="Google" id="ProtNLM"/>
    </source>
</evidence>
<dbReference type="GO" id="GO:0007064">
    <property type="term" value="P:mitotic sister chromatid cohesion"/>
    <property type="evidence" value="ECO:0007669"/>
    <property type="project" value="TreeGrafter"/>
</dbReference>
<keyword evidence="5" id="KW-0863">Zinc-finger</keyword>
<evidence type="ECO:0000256" key="1">
    <source>
        <dbReference type="ARBA" id="ARBA00004123"/>
    </source>
</evidence>